<dbReference type="GO" id="GO:0016301">
    <property type="term" value="F:kinase activity"/>
    <property type="evidence" value="ECO:0007669"/>
    <property type="project" value="UniProtKB-KW"/>
</dbReference>
<organism evidence="1 2">
    <name type="scientific">Youngiibacter multivorans</name>
    <dbReference type="NCBI Taxonomy" id="937251"/>
    <lineage>
        <taxon>Bacteria</taxon>
        <taxon>Bacillati</taxon>
        <taxon>Bacillota</taxon>
        <taxon>Clostridia</taxon>
        <taxon>Eubacteriales</taxon>
        <taxon>Clostridiaceae</taxon>
        <taxon>Youngiibacter</taxon>
    </lineage>
</organism>
<keyword evidence="1" id="KW-0418">Kinase</keyword>
<accession>A0ABS4G307</accession>
<gene>
    <name evidence="1" type="ORF">J2Z34_001405</name>
</gene>
<dbReference type="RefSeq" id="WP_209459143.1">
    <property type="nucleotide sequence ID" value="NZ_JAGGKC010000009.1"/>
</dbReference>
<evidence type="ECO:0000313" key="1">
    <source>
        <dbReference type="EMBL" id="MBP1918925.1"/>
    </source>
</evidence>
<protein>
    <submittedName>
        <fullName evidence="1">Dephospho-CoA kinase</fullName>
    </submittedName>
</protein>
<dbReference type="Gene3D" id="3.40.50.300">
    <property type="entry name" value="P-loop containing nucleotide triphosphate hydrolases"/>
    <property type="match status" value="1"/>
</dbReference>
<comment type="caution">
    <text evidence="1">The sequence shown here is derived from an EMBL/GenBank/DDBJ whole genome shotgun (WGS) entry which is preliminary data.</text>
</comment>
<dbReference type="Pfam" id="PF13238">
    <property type="entry name" value="AAA_18"/>
    <property type="match status" value="1"/>
</dbReference>
<name>A0ABS4G307_9CLOT</name>
<dbReference type="Proteomes" id="UP001519271">
    <property type="component" value="Unassembled WGS sequence"/>
</dbReference>
<keyword evidence="1" id="KW-0808">Transferase</keyword>
<dbReference type="SUPFAM" id="SSF52540">
    <property type="entry name" value="P-loop containing nucleoside triphosphate hydrolases"/>
    <property type="match status" value="1"/>
</dbReference>
<dbReference type="EMBL" id="JAGGKC010000009">
    <property type="protein sequence ID" value="MBP1918925.1"/>
    <property type="molecule type" value="Genomic_DNA"/>
</dbReference>
<evidence type="ECO:0000313" key="2">
    <source>
        <dbReference type="Proteomes" id="UP001519271"/>
    </source>
</evidence>
<dbReference type="InterPro" id="IPR027417">
    <property type="entry name" value="P-loop_NTPase"/>
</dbReference>
<sequence>MEYNGIIIFGEMGSGKDTLADYIIEKENKVKKYGLSDIIRGMKPVVSVSPEWKNNERGFMQLVADKLREIDMNILNKYALGKMIQDNAEQVEITQDRKWEEINENLRLVNQKIIPMIVGGRTKDDFDFWKKSGFLIVGITATKENRFARLVARDGEEVAKNSNPNHNTEKEVASLVEKAAMIVNNDGTLEDIRDKASDVLETYLKGY</sequence>
<proteinExistence type="predicted"/>
<reference evidence="1 2" key="1">
    <citation type="submission" date="2021-03" db="EMBL/GenBank/DDBJ databases">
        <title>Genomic Encyclopedia of Type Strains, Phase IV (KMG-IV): sequencing the most valuable type-strain genomes for metagenomic binning, comparative biology and taxonomic classification.</title>
        <authorList>
            <person name="Goeker M."/>
        </authorList>
    </citation>
    <scope>NUCLEOTIDE SEQUENCE [LARGE SCALE GENOMIC DNA]</scope>
    <source>
        <strain evidence="1 2">DSM 6139</strain>
    </source>
</reference>
<keyword evidence="2" id="KW-1185">Reference proteome</keyword>